<name>L2GKK9_VITCO</name>
<dbReference type="RefSeq" id="XP_007605293.1">
    <property type="nucleotide sequence ID" value="XM_007605231.1"/>
</dbReference>
<dbReference type="Proteomes" id="UP000011082">
    <property type="component" value="Unassembled WGS sequence"/>
</dbReference>
<sequence length="97" mass="11281">MAFFILKKPAFITFNMEKYSENMSLMSKHQILSNGNTSNASLVKHRNGKWYIKYGNVLLEMKDVKCKEMTISKINHDVGTFVEKVNCKWFLQNTANL</sequence>
<dbReference type="VEuPathDB" id="MicrosporidiaDB:VICG_01848"/>
<dbReference type="AlphaFoldDB" id="L2GKK9"/>
<keyword evidence="2" id="KW-1185">Reference proteome</keyword>
<dbReference type="OMA" id="FITFNME"/>
<dbReference type="InParanoid" id="L2GKK9"/>
<evidence type="ECO:0000313" key="2">
    <source>
        <dbReference type="Proteomes" id="UP000011082"/>
    </source>
</evidence>
<dbReference type="GeneID" id="19882558"/>
<reference evidence="2" key="1">
    <citation type="submission" date="2011-05" db="EMBL/GenBank/DDBJ databases">
        <title>The genome sequence of Vittaforma corneae strain ATCC 50505.</title>
        <authorList>
            <consortium name="The Broad Institute Genome Sequencing Platform"/>
            <person name="Cuomo C."/>
            <person name="Didier E."/>
            <person name="Bowers L."/>
            <person name="Young S.K."/>
            <person name="Zeng Q."/>
            <person name="Gargeya S."/>
            <person name="Fitzgerald M."/>
            <person name="Haas B."/>
            <person name="Abouelleil A."/>
            <person name="Alvarado L."/>
            <person name="Arachchi H.M."/>
            <person name="Berlin A."/>
            <person name="Chapman S.B."/>
            <person name="Gearin G."/>
            <person name="Goldberg J."/>
            <person name="Griggs A."/>
            <person name="Gujja S."/>
            <person name="Hansen M."/>
            <person name="Heiman D."/>
            <person name="Howarth C."/>
            <person name="Larimer J."/>
            <person name="Lui A."/>
            <person name="MacDonald P.J.P."/>
            <person name="McCowen C."/>
            <person name="Montmayeur A."/>
            <person name="Murphy C."/>
            <person name="Neiman D."/>
            <person name="Pearson M."/>
            <person name="Priest M."/>
            <person name="Roberts A."/>
            <person name="Saif S."/>
            <person name="Shea T."/>
            <person name="Sisk P."/>
            <person name="Stolte C."/>
            <person name="Sykes S."/>
            <person name="Wortman J."/>
            <person name="Nusbaum C."/>
            <person name="Birren B."/>
        </authorList>
    </citation>
    <scope>NUCLEOTIDE SEQUENCE [LARGE SCALE GENOMIC DNA]</scope>
    <source>
        <strain evidence="2">ATCC 50505</strain>
    </source>
</reference>
<protein>
    <submittedName>
        <fullName evidence="1">Uncharacterized protein</fullName>
    </submittedName>
</protein>
<gene>
    <name evidence="1" type="ORF">VICG_01848</name>
</gene>
<dbReference type="EMBL" id="JH370149">
    <property type="protein sequence ID" value="ELA41149.1"/>
    <property type="molecule type" value="Genomic_DNA"/>
</dbReference>
<dbReference type="HOGENOM" id="CLU_182435_0_0_1"/>
<dbReference type="OrthoDB" id="2195767at2759"/>
<evidence type="ECO:0000313" key="1">
    <source>
        <dbReference type="EMBL" id="ELA41149.1"/>
    </source>
</evidence>
<organism evidence="1 2">
    <name type="scientific">Vittaforma corneae (strain ATCC 50505)</name>
    <name type="common">Microsporidian parasite</name>
    <name type="synonym">Nosema corneum</name>
    <dbReference type="NCBI Taxonomy" id="993615"/>
    <lineage>
        <taxon>Eukaryota</taxon>
        <taxon>Fungi</taxon>
        <taxon>Fungi incertae sedis</taxon>
        <taxon>Microsporidia</taxon>
        <taxon>Nosematidae</taxon>
        <taxon>Vittaforma</taxon>
    </lineage>
</organism>
<accession>L2GKK9</accession>
<proteinExistence type="predicted"/>